<evidence type="ECO:0000313" key="3">
    <source>
        <dbReference type="Proteomes" id="UP000091914"/>
    </source>
</evidence>
<dbReference type="RefSeq" id="WP_064880367.1">
    <property type="nucleotide sequence ID" value="NZ_LZSX01000040.1"/>
</dbReference>
<evidence type="ECO:0000313" key="2">
    <source>
        <dbReference type="EMBL" id="OBB85226.1"/>
    </source>
</evidence>
<dbReference type="OrthoDB" id="4555743at2"/>
<dbReference type="EMBL" id="LZSX01000040">
    <property type="protein sequence ID" value="OBB85226.1"/>
    <property type="molecule type" value="Genomic_DNA"/>
</dbReference>
<evidence type="ECO:0000259" key="1">
    <source>
        <dbReference type="Pfam" id="PF13577"/>
    </source>
</evidence>
<accession>A0A1A0VPV4</accession>
<dbReference type="AlphaFoldDB" id="A0A1A0VPV4"/>
<protein>
    <submittedName>
        <fullName evidence="2">DUF4440 domain-containing protein</fullName>
    </submittedName>
</protein>
<dbReference type="SUPFAM" id="SSF54427">
    <property type="entry name" value="NTF2-like"/>
    <property type="match status" value="1"/>
</dbReference>
<organism evidence="2 3">
    <name type="scientific">Mycobacterium colombiense</name>
    <dbReference type="NCBI Taxonomy" id="339268"/>
    <lineage>
        <taxon>Bacteria</taxon>
        <taxon>Bacillati</taxon>
        <taxon>Actinomycetota</taxon>
        <taxon>Actinomycetes</taxon>
        <taxon>Mycobacteriales</taxon>
        <taxon>Mycobacteriaceae</taxon>
        <taxon>Mycobacterium</taxon>
        <taxon>Mycobacterium avium complex (MAC)</taxon>
    </lineage>
</organism>
<comment type="caution">
    <text evidence="2">The sequence shown here is derived from an EMBL/GenBank/DDBJ whole genome shotgun (WGS) entry which is preliminary data.</text>
</comment>
<name>A0A1A0VPV4_9MYCO</name>
<proteinExistence type="predicted"/>
<gene>
    <name evidence="2" type="ORF">A5760_08695</name>
</gene>
<dbReference type="InterPro" id="IPR037401">
    <property type="entry name" value="SnoaL-like"/>
</dbReference>
<dbReference type="Gene3D" id="3.10.450.50">
    <property type="match status" value="1"/>
</dbReference>
<dbReference type="Pfam" id="PF13577">
    <property type="entry name" value="SnoaL_4"/>
    <property type="match status" value="1"/>
</dbReference>
<feature type="domain" description="SnoaL-like" evidence="1">
    <location>
        <begin position="8"/>
        <end position="129"/>
    </location>
</feature>
<reference evidence="2 3" key="1">
    <citation type="submission" date="2016-06" db="EMBL/GenBank/DDBJ databases">
        <authorList>
            <person name="Kjaerup R.B."/>
            <person name="Dalgaard T.S."/>
            <person name="Juul-Madsen H.R."/>
        </authorList>
    </citation>
    <scope>NUCLEOTIDE SEQUENCE [LARGE SCALE GENOMIC DNA]</scope>
    <source>
        <strain evidence="2 3">852002-51834_SCH5396731</strain>
    </source>
</reference>
<dbReference type="Proteomes" id="UP000091914">
    <property type="component" value="Unassembled WGS sequence"/>
</dbReference>
<sequence>MTTNDLRSVAEERAIERALVQLARAMDDRDWATLEDIIADDAIGDLGSGRVEGRAAIIDLIRGYLDRCGPTQHLLGNVLVDVTGEAAVSVAYVHDLHLSTREPQTTFHTLGDYHDRWERRDGEWRLVERIKHNRATVGSLDVFDA</sequence>
<dbReference type="CDD" id="cd00531">
    <property type="entry name" value="NTF2_like"/>
    <property type="match status" value="1"/>
</dbReference>
<dbReference type="InterPro" id="IPR032710">
    <property type="entry name" value="NTF2-like_dom_sf"/>
</dbReference>